<evidence type="ECO:0000313" key="3">
    <source>
        <dbReference type="Proteomes" id="UP000030011"/>
    </source>
</evidence>
<dbReference type="AlphaFoldDB" id="A0A0A0JL96"/>
<protein>
    <submittedName>
        <fullName evidence="2">Glyoxalase</fullName>
    </submittedName>
</protein>
<dbReference type="STRING" id="1385521.N803_10720"/>
<keyword evidence="3" id="KW-1185">Reference proteome</keyword>
<gene>
    <name evidence="2" type="ORF">N803_10720</name>
</gene>
<dbReference type="SUPFAM" id="SSF54593">
    <property type="entry name" value="Glyoxalase/Bleomycin resistance protein/Dihydroxybiphenyl dioxygenase"/>
    <property type="match status" value="1"/>
</dbReference>
<dbReference type="eggNOG" id="COG0346">
    <property type="taxonomic scope" value="Bacteria"/>
</dbReference>
<dbReference type="PROSITE" id="PS51819">
    <property type="entry name" value="VOC"/>
    <property type="match status" value="1"/>
</dbReference>
<name>A0A0A0JL96_9MICO</name>
<dbReference type="Gene3D" id="3.10.180.10">
    <property type="entry name" value="2,3-Dihydroxybiphenyl 1,2-Dioxygenase, domain 1"/>
    <property type="match status" value="1"/>
</dbReference>
<feature type="domain" description="VOC" evidence="1">
    <location>
        <begin position="1"/>
        <end position="51"/>
    </location>
</feature>
<dbReference type="Pfam" id="PF00903">
    <property type="entry name" value="Glyoxalase"/>
    <property type="match status" value="1"/>
</dbReference>
<dbReference type="InterPro" id="IPR037523">
    <property type="entry name" value="VOC_core"/>
</dbReference>
<organism evidence="2 3">
    <name type="scientific">Knoellia subterranea KCTC 19937</name>
    <dbReference type="NCBI Taxonomy" id="1385521"/>
    <lineage>
        <taxon>Bacteria</taxon>
        <taxon>Bacillati</taxon>
        <taxon>Actinomycetota</taxon>
        <taxon>Actinomycetes</taxon>
        <taxon>Micrococcales</taxon>
        <taxon>Intrasporangiaceae</taxon>
        <taxon>Knoellia</taxon>
    </lineage>
</organism>
<reference evidence="2 3" key="1">
    <citation type="submission" date="2013-08" db="EMBL/GenBank/DDBJ databases">
        <title>The genome sequence of Knoellia subterranea.</title>
        <authorList>
            <person name="Zhu W."/>
            <person name="Wang G."/>
        </authorList>
    </citation>
    <scope>NUCLEOTIDE SEQUENCE [LARGE SCALE GENOMIC DNA]</scope>
    <source>
        <strain evidence="2 3">KCTC 19937</strain>
    </source>
</reference>
<proteinExistence type="predicted"/>
<dbReference type="EMBL" id="AVPK01000003">
    <property type="protein sequence ID" value="KGN38220.1"/>
    <property type="molecule type" value="Genomic_DNA"/>
</dbReference>
<accession>A0A0A0JL96</accession>
<dbReference type="InterPro" id="IPR004360">
    <property type="entry name" value="Glyas_Fos-R_dOase_dom"/>
</dbReference>
<dbReference type="Proteomes" id="UP000030011">
    <property type="component" value="Unassembled WGS sequence"/>
</dbReference>
<evidence type="ECO:0000313" key="2">
    <source>
        <dbReference type="EMBL" id="KGN38220.1"/>
    </source>
</evidence>
<dbReference type="InterPro" id="IPR029068">
    <property type="entry name" value="Glyas_Bleomycin-R_OHBP_Dase"/>
</dbReference>
<evidence type="ECO:0000259" key="1">
    <source>
        <dbReference type="PROSITE" id="PS51819"/>
    </source>
</evidence>
<comment type="caution">
    <text evidence="2">The sequence shown here is derived from an EMBL/GenBank/DDBJ whole genome shotgun (WGS) entry which is preliminary data.</text>
</comment>
<sequence length="53" mass="6176">MVIDVDDVDATWNAVVARGVDPAEDLVDRPWGLRDFRVHDPDGYYRRFTNRRG</sequence>